<protein>
    <recommendedName>
        <fullName evidence="6">RDD domain-containing protein</fullName>
    </recommendedName>
</protein>
<reference evidence="7" key="1">
    <citation type="submission" date="2014-06" db="EMBL/GenBank/DDBJ databases">
        <title>Key roles for freshwater Actinobacteria revealed by deep metagenomic sequencing.</title>
        <authorList>
            <person name="Ghai R."/>
            <person name="Mizuno C.M."/>
            <person name="Picazo A."/>
            <person name="Camacho A."/>
            <person name="Rodriguez-Valera F."/>
        </authorList>
    </citation>
    <scope>NUCLEOTIDE SEQUENCE</scope>
</reference>
<dbReference type="AlphaFoldDB" id="A0A094Q586"/>
<name>A0A094Q586_9ZZZZ</name>
<organism evidence="7">
    <name type="scientific">freshwater metagenome</name>
    <dbReference type="NCBI Taxonomy" id="449393"/>
    <lineage>
        <taxon>unclassified sequences</taxon>
        <taxon>metagenomes</taxon>
        <taxon>ecological metagenomes</taxon>
    </lineage>
</organism>
<feature type="transmembrane region" description="Helical" evidence="5">
    <location>
        <begin position="117"/>
        <end position="138"/>
    </location>
</feature>
<feature type="transmembrane region" description="Helical" evidence="5">
    <location>
        <begin position="76"/>
        <end position="97"/>
    </location>
</feature>
<evidence type="ECO:0000256" key="5">
    <source>
        <dbReference type="SAM" id="Phobius"/>
    </source>
</evidence>
<proteinExistence type="predicted"/>
<evidence type="ECO:0000259" key="6">
    <source>
        <dbReference type="Pfam" id="PF06271"/>
    </source>
</evidence>
<dbReference type="Pfam" id="PF06271">
    <property type="entry name" value="RDD"/>
    <property type="match status" value="1"/>
</dbReference>
<feature type="transmembrane region" description="Helical" evidence="5">
    <location>
        <begin position="16"/>
        <end position="42"/>
    </location>
</feature>
<evidence type="ECO:0000256" key="4">
    <source>
        <dbReference type="ARBA" id="ARBA00023136"/>
    </source>
</evidence>
<comment type="caution">
    <text evidence="7">The sequence shown here is derived from an EMBL/GenBank/DDBJ whole genome shotgun (WGS) entry which is preliminary data.</text>
</comment>
<evidence type="ECO:0000256" key="2">
    <source>
        <dbReference type="ARBA" id="ARBA00022692"/>
    </source>
</evidence>
<keyword evidence="4 5" id="KW-0472">Membrane</keyword>
<sequence length="163" mass="18382">MENYQTEPKATPQHRLGAIALDVVLLLCTCYIGWIIWSLVIWGKGLTPGKQILKLRVVSSVTGQTATWGHMAIRQFLLPMAMTLPFSILQFSFQSYIFDPNYWADPTYYDVSLLSSLGVFFMAFLSLGVSLLDALWIFKGGQNRRIVDVWAKTDVLNTSATPR</sequence>
<dbReference type="EMBL" id="JNSL01000065">
    <property type="protein sequence ID" value="KGA17259.1"/>
    <property type="molecule type" value="Genomic_DNA"/>
</dbReference>
<keyword evidence="2 5" id="KW-0812">Transmembrane</keyword>
<dbReference type="GO" id="GO:0016020">
    <property type="term" value="C:membrane"/>
    <property type="evidence" value="ECO:0007669"/>
    <property type="project" value="UniProtKB-SubCell"/>
</dbReference>
<evidence type="ECO:0000256" key="1">
    <source>
        <dbReference type="ARBA" id="ARBA00004141"/>
    </source>
</evidence>
<feature type="domain" description="RDD" evidence="6">
    <location>
        <begin position="17"/>
        <end position="152"/>
    </location>
</feature>
<gene>
    <name evidence="7" type="ORF">GM51_10845</name>
</gene>
<evidence type="ECO:0000256" key="3">
    <source>
        <dbReference type="ARBA" id="ARBA00022989"/>
    </source>
</evidence>
<evidence type="ECO:0000313" key="7">
    <source>
        <dbReference type="EMBL" id="KGA17259.1"/>
    </source>
</evidence>
<keyword evidence="3 5" id="KW-1133">Transmembrane helix</keyword>
<dbReference type="InterPro" id="IPR010432">
    <property type="entry name" value="RDD"/>
</dbReference>
<accession>A0A094Q586</accession>
<comment type="subcellular location">
    <subcellularLocation>
        <location evidence="1">Membrane</location>
        <topology evidence="1">Multi-pass membrane protein</topology>
    </subcellularLocation>
</comment>